<accession>A0AAF0TMS8</accession>
<protein>
    <submittedName>
        <fullName evidence="1">Uncharacterized protein</fullName>
    </submittedName>
</protein>
<dbReference type="Proteomes" id="UP001234989">
    <property type="component" value="Chromosome 3"/>
</dbReference>
<sequence length="101" mass="11442">MDMVVLGSNKGSPIKVPLMLQYQGSSKIRCLTINLKKGIVVDLLLSTCNRYGRKHDVKCLVTSYSCFDCGNTYQNIIDFPLVVKNEGDNHRRPQPYPFISF</sequence>
<gene>
    <name evidence="1" type="ORF">MTR67_012280</name>
</gene>
<reference evidence="1" key="1">
    <citation type="submission" date="2023-08" db="EMBL/GenBank/DDBJ databases">
        <title>A de novo genome assembly of Solanum verrucosum Schlechtendal, a Mexican diploid species geographically isolated from the other diploid A-genome species in potato relatives.</title>
        <authorList>
            <person name="Hosaka K."/>
        </authorList>
    </citation>
    <scope>NUCLEOTIDE SEQUENCE</scope>
    <source>
        <tissue evidence="1">Young leaves</tissue>
    </source>
</reference>
<name>A0AAF0TMS8_SOLVR</name>
<keyword evidence="2" id="KW-1185">Reference proteome</keyword>
<evidence type="ECO:0000313" key="2">
    <source>
        <dbReference type="Proteomes" id="UP001234989"/>
    </source>
</evidence>
<organism evidence="1 2">
    <name type="scientific">Solanum verrucosum</name>
    <dbReference type="NCBI Taxonomy" id="315347"/>
    <lineage>
        <taxon>Eukaryota</taxon>
        <taxon>Viridiplantae</taxon>
        <taxon>Streptophyta</taxon>
        <taxon>Embryophyta</taxon>
        <taxon>Tracheophyta</taxon>
        <taxon>Spermatophyta</taxon>
        <taxon>Magnoliopsida</taxon>
        <taxon>eudicotyledons</taxon>
        <taxon>Gunneridae</taxon>
        <taxon>Pentapetalae</taxon>
        <taxon>asterids</taxon>
        <taxon>lamiids</taxon>
        <taxon>Solanales</taxon>
        <taxon>Solanaceae</taxon>
        <taxon>Solanoideae</taxon>
        <taxon>Solaneae</taxon>
        <taxon>Solanum</taxon>
    </lineage>
</organism>
<evidence type="ECO:0000313" key="1">
    <source>
        <dbReference type="EMBL" id="WMV18895.1"/>
    </source>
</evidence>
<proteinExistence type="predicted"/>
<dbReference type="EMBL" id="CP133614">
    <property type="protein sequence ID" value="WMV18895.1"/>
    <property type="molecule type" value="Genomic_DNA"/>
</dbReference>
<dbReference type="AlphaFoldDB" id="A0AAF0TMS8"/>